<reference evidence="1 2" key="1">
    <citation type="journal article" date="2016" name="Nat. Commun.">
        <title>Thousands of microbial genomes shed light on interconnected biogeochemical processes in an aquifer system.</title>
        <authorList>
            <person name="Anantharaman K."/>
            <person name="Brown C.T."/>
            <person name="Hug L.A."/>
            <person name="Sharon I."/>
            <person name="Castelle C.J."/>
            <person name="Probst A.J."/>
            <person name="Thomas B.C."/>
            <person name="Singh A."/>
            <person name="Wilkins M.J."/>
            <person name="Karaoz U."/>
            <person name="Brodie E.L."/>
            <person name="Williams K.H."/>
            <person name="Hubbard S.S."/>
            <person name="Banfield J.F."/>
        </authorList>
    </citation>
    <scope>NUCLEOTIDE SEQUENCE [LARGE SCALE GENOMIC DNA]</scope>
</reference>
<dbReference type="Proteomes" id="UP000176770">
    <property type="component" value="Unassembled WGS sequence"/>
</dbReference>
<protein>
    <submittedName>
        <fullName evidence="1">Uncharacterized protein</fullName>
    </submittedName>
</protein>
<accession>A0A1G2HHD2</accession>
<dbReference type="AlphaFoldDB" id="A0A1G2HHD2"/>
<comment type="caution">
    <text evidence="1">The sequence shown here is derived from an EMBL/GenBank/DDBJ whole genome shotgun (WGS) entry which is preliminary data.</text>
</comment>
<organism evidence="1 2">
    <name type="scientific">Candidatus Spechtbacteria bacterium RIFCSPLOWO2_12_FULL_38_22</name>
    <dbReference type="NCBI Taxonomy" id="1802165"/>
    <lineage>
        <taxon>Bacteria</taxon>
        <taxon>Candidatus Spechtiibacteriota</taxon>
    </lineage>
</organism>
<gene>
    <name evidence="1" type="ORF">A3F94_01910</name>
</gene>
<sequence>MKDIKLHDILRVEESVLENLENDMEEILSKGGIVAEVQNDMHNAIEKRLELLGLNKDSNAEKIVYALTEHIGKDEQGLYACVSGNREDFEDIKKAKKLFEKLRELAFEILSDKEGYFLKKEKAQEILLKYPPVGTIEYLKYKDVWELLEKEDITEVMSALRFTETNEWMHKAFDVAYGSFSADDFEKRQIELRMLGPQWYDIGKKFVEKKHHNVSHLKEFGIIFLNPINQHLQGALFRDFALFFHYFHEISFYSKLFEKNFASENFAEHLKALLRGDVLEKNSVTKGEWLIVQRYLWKENHKDPRLSLPRVNPEALHWHKGEQDLVEFGKKREEISFEFWNNMDWVAGYFKNKEGQDSLISFDLEDNAMSFVSASHEGDEYVKYHQQEALWNELFRRYVGTEERDKLLMDNFSKGIINLLDI</sequence>
<proteinExistence type="predicted"/>
<dbReference type="EMBL" id="MHOK01000019">
    <property type="protein sequence ID" value="OGZ61680.1"/>
    <property type="molecule type" value="Genomic_DNA"/>
</dbReference>
<evidence type="ECO:0000313" key="2">
    <source>
        <dbReference type="Proteomes" id="UP000176770"/>
    </source>
</evidence>
<name>A0A1G2HHD2_9BACT</name>
<dbReference type="STRING" id="1802165.A3F94_01910"/>
<evidence type="ECO:0000313" key="1">
    <source>
        <dbReference type="EMBL" id="OGZ61680.1"/>
    </source>
</evidence>